<sequence length="110" mass="12610">MLIFLVSCLILWLPPGACIKLSFKSNRTTQSPLLALQLEKRSNFLRYGFAVCELPFYEICQTNVSRIECTELGCCYYKETCYKKAVPSYMKAFVALIVIILAVFSLFMLK</sequence>
<dbReference type="RefSeq" id="XP_025024053.1">
    <property type="nucleotide sequence ID" value="XM_025168285.1"/>
</dbReference>
<keyword evidence="1" id="KW-0812">Transmembrane</keyword>
<dbReference type="AlphaFoldDB" id="A0A9F5N112"/>
<accession>A0A9F5N112</accession>
<dbReference type="InterPro" id="IPR031685">
    <property type="entry name" value="TEX29"/>
</dbReference>
<dbReference type="CTD" id="121793"/>
<keyword evidence="1" id="KW-1133">Transmembrane helix</keyword>
<dbReference type="KEGG" id="pbi:112540947"/>
<keyword evidence="1" id="KW-0472">Membrane</keyword>
<keyword evidence="2" id="KW-0732">Signal</keyword>
<dbReference type="OMA" id="CCYYKET"/>
<keyword evidence="3" id="KW-1185">Reference proteome</keyword>
<name>A0A9F5N112_PYTBI</name>
<protein>
    <submittedName>
        <fullName evidence="4">Testis-expressed protein 29</fullName>
    </submittedName>
</protein>
<dbReference type="PANTHER" id="PTHR37339:SF1">
    <property type="entry name" value="TESTIS-EXPRESSED PROTEIN 29"/>
    <property type="match status" value="1"/>
</dbReference>
<dbReference type="GeneID" id="112540947"/>
<dbReference type="Pfam" id="PF15839">
    <property type="entry name" value="TEX29"/>
    <property type="match status" value="1"/>
</dbReference>
<organism evidence="3 4">
    <name type="scientific">Python bivittatus</name>
    <name type="common">Burmese python</name>
    <name type="synonym">Python molurus bivittatus</name>
    <dbReference type="NCBI Taxonomy" id="176946"/>
    <lineage>
        <taxon>Eukaryota</taxon>
        <taxon>Metazoa</taxon>
        <taxon>Chordata</taxon>
        <taxon>Craniata</taxon>
        <taxon>Vertebrata</taxon>
        <taxon>Euteleostomi</taxon>
        <taxon>Lepidosauria</taxon>
        <taxon>Squamata</taxon>
        <taxon>Bifurcata</taxon>
        <taxon>Unidentata</taxon>
        <taxon>Episquamata</taxon>
        <taxon>Toxicofera</taxon>
        <taxon>Serpentes</taxon>
        <taxon>Henophidia</taxon>
        <taxon>Pythonidae</taxon>
        <taxon>Python</taxon>
    </lineage>
</organism>
<feature type="non-terminal residue" evidence="4">
    <location>
        <position position="110"/>
    </location>
</feature>
<feature type="chain" id="PRO_5039952081" evidence="2">
    <location>
        <begin position="19"/>
        <end position="110"/>
    </location>
</feature>
<evidence type="ECO:0000313" key="3">
    <source>
        <dbReference type="Proteomes" id="UP000695026"/>
    </source>
</evidence>
<feature type="transmembrane region" description="Helical" evidence="1">
    <location>
        <begin position="92"/>
        <end position="109"/>
    </location>
</feature>
<evidence type="ECO:0000256" key="1">
    <source>
        <dbReference type="SAM" id="Phobius"/>
    </source>
</evidence>
<reference evidence="4" key="1">
    <citation type="submission" date="2025-08" db="UniProtKB">
        <authorList>
            <consortium name="RefSeq"/>
        </authorList>
    </citation>
    <scope>IDENTIFICATION</scope>
    <source>
        <tissue evidence="4">Liver</tissue>
    </source>
</reference>
<gene>
    <name evidence="4" type="primary">TEX29</name>
</gene>
<feature type="signal peptide" evidence="2">
    <location>
        <begin position="1"/>
        <end position="18"/>
    </location>
</feature>
<proteinExistence type="predicted"/>
<dbReference type="OrthoDB" id="9028469at2759"/>
<dbReference type="Proteomes" id="UP000695026">
    <property type="component" value="Unplaced"/>
</dbReference>
<dbReference type="PANTHER" id="PTHR37339">
    <property type="entry name" value="TESTIS-EXPRESSED PROTEIN 29"/>
    <property type="match status" value="1"/>
</dbReference>
<evidence type="ECO:0000313" key="4">
    <source>
        <dbReference type="RefSeq" id="XP_025024053.1"/>
    </source>
</evidence>
<evidence type="ECO:0000256" key="2">
    <source>
        <dbReference type="SAM" id="SignalP"/>
    </source>
</evidence>